<feature type="domain" description="SpoVT-AbrB" evidence="2">
    <location>
        <begin position="2"/>
        <end position="47"/>
    </location>
</feature>
<protein>
    <submittedName>
        <fullName evidence="3">Transcriptional regulator, AbrB family</fullName>
    </submittedName>
</protein>
<evidence type="ECO:0000313" key="3">
    <source>
        <dbReference type="EMBL" id="ACO32573.1"/>
    </source>
</evidence>
<sequence length="83" mass="9476">MALTSTVSSKGQVTIPREIRTRLGLKEGDRVEFVVEDDKTVLKPAQDEENPFRAWVGAFPAFKNREEINAWIGEMRDEDPEVK</sequence>
<dbReference type="InterPro" id="IPR052975">
    <property type="entry name" value="Repressor-like_regulatory"/>
</dbReference>
<dbReference type="NCBIfam" id="TIGR01439">
    <property type="entry name" value="lp_hng_hel_AbrB"/>
    <property type="match status" value="1"/>
</dbReference>
<organism evidence="3 4">
    <name type="scientific">Acidobacterium capsulatum (strain ATCC 51196 / DSM 11244 / BCRC 80197 / JCM 7670 / NBRC 15755 / NCIMB 13165 / 161)</name>
    <dbReference type="NCBI Taxonomy" id="240015"/>
    <lineage>
        <taxon>Bacteria</taxon>
        <taxon>Pseudomonadati</taxon>
        <taxon>Acidobacteriota</taxon>
        <taxon>Terriglobia</taxon>
        <taxon>Terriglobales</taxon>
        <taxon>Acidobacteriaceae</taxon>
        <taxon>Acidobacterium</taxon>
    </lineage>
</organism>
<name>C1F8G8_ACIC5</name>
<dbReference type="RefSeq" id="WP_012680500.1">
    <property type="nucleotide sequence ID" value="NC_012483.1"/>
</dbReference>
<dbReference type="SMART" id="SM00966">
    <property type="entry name" value="SpoVT_AbrB"/>
    <property type="match status" value="1"/>
</dbReference>
<dbReference type="STRING" id="240015.ACP_0092"/>
<gene>
    <name evidence="3" type="ordered locus">ACP_0092</name>
</gene>
<keyword evidence="1" id="KW-0238">DNA-binding</keyword>
<dbReference type="InterPro" id="IPR007159">
    <property type="entry name" value="SpoVT-AbrB_dom"/>
</dbReference>
<dbReference type="EMBL" id="CP001472">
    <property type="protein sequence ID" value="ACO32573.1"/>
    <property type="molecule type" value="Genomic_DNA"/>
</dbReference>
<dbReference type="Proteomes" id="UP000002207">
    <property type="component" value="Chromosome"/>
</dbReference>
<accession>C1F8G8</accession>
<dbReference type="InParanoid" id="C1F8G8"/>
<dbReference type="OrthoDB" id="9811597at2"/>
<dbReference type="Pfam" id="PF04014">
    <property type="entry name" value="MazE_antitoxin"/>
    <property type="match status" value="1"/>
</dbReference>
<dbReference type="InterPro" id="IPR037914">
    <property type="entry name" value="SpoVT-AbrB_sf"/>
</dbReference>
<evidence type="ECO:0000313" key="4">
    <source>
        <dbReference type="Proteomes" id="UP000002207"/>
    </source>
</evidence>
<dbReference type="eggNOG" id="ENOG502ZVT0">
    <property type="taxonomic scope" value="Bacteria"/>
</dbReference>
<dbReference type="PROSITE" id="PS51740">
    <property type="entry name" value="SPOVT_ABRB"/>
    <property type="match status" value="1"/>
</dbReference>
<reference evidence="3 4" key="1">
    <citation type="journal article" date="2009" name="Appl. Environ. Microbiol.">
        <title>Three genomes from the phylum Acidobacteria provide insight into the lifestyles of these microorganisms in soils.</title>
        <authorList>
            <person name="Ward N.L."/>
            <person name="Challacombe J.F."/>
            <person name="Janssen P.H."/>
            <person name="Henrissat B."/>
            <person name="Coutinho P.M."/>
            <person name="Wu M."/>
            <person name="Xie G."/>
            <person name="Haft D.H."/>
            <person name="Sait M."/>
            <person name="Badger J."/>
            <person name="Barabote R.D."/>
            <person name="Bradley B."/>
            <person name="Brettin T.S."/>
            <person name="Brinkac L.M."/>
            <person name="Bruce D."/>
            <person name="Creasy T."/>
            <person name="Daugherty S.C."/>
            <person name="Davidsen T.M."/>
            <person name="DeBoy R.T."/>
            <person name="Detter J.C."/>
            <person name="Dodson R.J."/>
            <person name="Durkin A.S."/>
            <person name="Ganapathy A."/>
            <person name="Gwinn-Giglio M."/>
            <person name="Han C.S."/>
            <person name="Khouri H."/>
            <person name="Kiss H."/>
            <person name="Kothari S.P."/>
            <person name="Madupu R."/>
            <person name="Nelson K.E."/>
            <person name="Nelson W.C."/>
            <person name="Paulsen I."/>
            <person name="Penn K."/>
            <person name="Ren Q."/>
            <person name="Rosovitz M.J."/>
            <person name="Selengut J.D."/>
            <person name="Shrivastava S."/>
            <person name="Sullivan S.A."/>
            <person name="Tapia R."/>
            <person name="Thompson L.S."/>
            <person name="Watkins K.L."/>
            <person name="Yang Q."/>
            <person name="Yu C."/>
            <person name="Zafar N."/>
            <person name="Zhou L."/>
            <person name="Kuske C.R."/>
        </authorList>
    </citation>
    <scope>NUCLEOTIDE SEQUENCE [LARGE SCALE GENOMIC DNA]</scope>
    <source>
        <strain evidence="4">ATCC 51196 / DSM 11244 / BCRC 80197 / JCM 7670 / NBRC 15755 / NCIMB 13165 / 161</strain>
    </source>
</reference>
<proteinExistence type="predicted"/>
<dbReference type="HOGENOM" id="CLU_158484_1_0_0"/>
<keyword evidence="4" id="KW-1185">Reference proteome</keyword>
<dbReference type="GO" id="GO:0003677">
    <property type="term" value="F:DNA binding"/>
    <property type="evidence" value="ECO:0007669"/>
    <property type="project" value="UniProtKB-UniRule"/>
</dbReference>
<evidence type="ECO:0000256" key="1">
    <source>
        <dbReference type="PROSITE-ProRule" id="PRU01076"/>
    </source>
</evidence>
<evidence type="ECO:0000259" key="2">
    <source>
        <dbReference type="PROSITE" id="PS51740"/>
    </source>
</evidence>
<dbReference type="KEGG" id="aca:ACP_0092"/>
<dbReference type="PANTHER" id="PTHR34860">
    <property type="entry name" value="REPRESSOR-LIKE PROTEIN SSO7C3"/>
    <property type="match status" value="1"/>
</dbReference>
<dbReference type="PANTHER" id="PTHR34860:SF6">
    <property type="entry name" value="REPRESSOR-LIKE PROTEIN SSO7C3"/>
    <property type="match status" value="1"/>
</dbReference>
<dbReference type="SUPFAM" id="SSF89447">
    <property type="entry name" value="AbrB/MazE/MraZ-like"/>
    <property type="match status" value="1"/>
</dbReference>
<dbReference type="AlphaFoldDB" id="C1F8G8"/>
<dbReference type="Gene3D" id="2.10.260.10">
    <property type="match status" value="1"/>
</dbReference>